<keyword evidence="5" id="KW-0812">Transmembrane</keyword>
<dbReference type="GO" id="GO:0046983">
    <property type="term" value="F:protein dimerization activity"/>
    <property type="evidence" value="ECO:0007669"/>
    <property type="project" value="InterPro"/>
</dbReference>
<dbReference type="InterPro" id="IPR050482">
    <property type="entry name" value="Sensor_HK_TwoCompSys"/>
</dbReference>
<dbReference type="Pfam" id="PF07730">
    <property type="entry name" value="HisKA_3"/>
    <property type="match status" value="1"/>
</dbReference>
<evidence type="ECO:0000256" key="5">
    <source>
        <dbReference type="SAM" id="Phobius"/>
    </source>
</evidence>
<dbReference type="EMBL" id="JACJIE010000030">
    <property type="protein sequence ID" value="MBA8948226.1"/>
    <property type="molecule type" value="Genomic_DNA"/>
</dbReference>
<dbReference type="Proteomes" id="UP000530412">
    <property type="component" value="Unassembled WGS sequence"/>
</dbReference>
<keyword evidence="5" id="KW-1133">Transmembrane helix</keyword>
<dbReference type="Gene3D" id="1.20.5.1930">
    <property type="match status" value="1"/>
</dbReference>
<dbReference type="SUPFAM" id="SSF55874">
    <property type="entry name" value="ATPase domain of HSP90 chaperone/DNA topoisomerase II/histidine kinase"/>
    <property type="match status" value="1"/>
</dbReference>
<evidence type="ECO:0000256" key="4">
    <source>
        <dbReference type="SAM" id="MobiDB-lite"/>
    </source>
</evidence>
<dbReference type="CDD" id="cd16917">
    <property type="entry name" value="HATPase_UhpB-NarQ-NarX-like"/>
    <property type="match status" value="1"/>
</dbReference>
<dbReference type="PANTHER" id="PTHR24421:SF63">
    <property type="entry name" value="SENSOR HISTIDINE KINASE DESK"/>
    <property type="match status" value="1"/>
</dbReference>
<dbReference type="GO" id="GO:0000155">
    <property type="term" value="F:phosphorelay sensor kinase activity"/>
    <property type="evidence" value="ECO:0007669"/>
    <property type="project" value="InterPro"/>
</dbReference>
<gene>
    <name evidence="7" type="ORF">FHS33_006699</name>
</gene>
<protein>
    <submittedName>
        <fullName evidence="7">Two-component system sensor histidine kinase DesK</fullName>
        <ecNumber evidence="7">2.7.13.3</ecNumber>
    </submittedName>
</protein>
<organism evidence="7 8">
    <name type="scientific">Streptomyces calvus</name>
    <dbReference type="NCBI Taxonomy" id="67282"/>
    <lineage>
        <taxon>Bacteria</taxon>
        <taxon>Bacillati</taxon>
        <taxon>Actinomycetota</taxon>
        <taxon>Actinomycetes</taxon>
        <taxon>Kitasatosporales</taxon>
        <taxon>Streptomycetaceae</taxon>
        <taxon>Streptomyces</taxon>
    </lineage>
</organism>
<feature type="domain" description="Signal transduction histidine kinase subgroup 3 dimerisation and phosphoacceptor" evidence="6">
    <location>
        <begin position="191"/>
        <end position="255"/>
    </location>
</feature>
<keyword evidence="1 7" id="KW-0808">Transferase</keyword>
<feature type="transmembrane region" description="Helical" evidence="5">
    <location>
        <begin position="152"/>
        <end position="173"/>
    </location>
</feature>
<evidence type="ECO:0000256" key="2">
    <source>
        <dbReference type="ARBA" id="ARBA00022777"/>
    </source>
</evidence>
<dbReference type="RefSeq" id="WP_142231575.1">
    <property type="nucleotide sequence ID" value="NZ_BMSU01000034.1"/>
</dbReference>
<comment type="caution">
    <text evidence="7">The sequence shown here is derived from an EMBL/GenBank/DDBJ whole genome shotgun (WGS) entry which is preliminary data.</text>
</comment>
<dbReference type="PANTHER" id="PTHR24421">
    <property type="entry name" value="NITRATE/NITRITE SENSOR PROTEIN NARX-RELATED"/>
    <property type="match status" value="1"/>
</dbReference>
<evidence type="ECO:0000256" key="1">
    <source>
        <dbReference type="ARBA" id="ARBA00022679"/>
    </source>
</evidence>
<accession>A0AA40SL25</accession>
<proteinExistence type="predicted"/>
<feature type="region of interest" description="Disordered" evidence="4">
    <location>
        <begin position="333"/>
        <end position="352"/>
    </location>
</feature>
<feature type="transmembrane region" description="Helical" evidence="5">
    <location>
        <begin position="20"/>
        <end position="39"/>
    </location>
</feature>
<evidence type="ECO:0000256" key="3">
    <source>
        <dbReference type="ARBA" id="ARBA00023012"/>
    </source>
</evidence>
<dbReference type="GO" id="GO:0016020">
    <property type="term" value="C:membrane"/>
    <property type="evidence" value="ECO:0007669"/>
    <property type="project" value="InterPro"/>
</dbReference>
<feature type="transmembrane region" description="Helical" evidence="5">
    <location>
        <begin position="82"/>
        <end position="111"/>
    </location>
</feature>
<keyword evidence="5" id="KW-0472">Membrane</keyword>
<dbReference type="InterPro" id="IPR036890">
    <property type="entry name" value="HATPase_C_sf"/>
</dbReference>
<evidence type="ECO:0000259" key="6">
    <source>
        <dbReference type="Pfam" id="PF07730"/>
    </source>
</evidence>
<dbReference type="AlphaFoldDB" id="A0AA40SL25"/>
<evidence type="ECO:0000313" key="7">
    <source>
        <dbReference type="EMBL" id="MBA8948226.1"/>
    </source>
</evidence>
<keyword evidence="3" id="KW-0902">Two-component regulatory system</keyword>
<feature type="transmembrane region" description="Helical" evidence="5">
    <location>
        <begin position="51"/>
        <end position="70"/>
    </location>
</feature>
<dbReference type="Gene3D" id="3.30.565.10">
    <property type="entry name" value="Histidine kinase-like ATPase, C-terminal domain"/>
    <property type="match status" value="1"/>
</dbReference>
<feature type="transmembrane region" description="Helical" evidence="5">
    <location>
        <begin position="123"/>
        <end position="140"/>
    </location>
</feature>
<name>A0AA40SL25_9ACTN</name>
<evidence type="ECO:0000313" key="8">
    <source>
        <dbReference type="Proteomes" id="UP000530412"/>
    </source>
</evidence>
<reference evidence="7 8" key="1">
    <citation type="submission" date="2020-08" db="EMBL/GenBank/DDBJ databases">
        <title>Genomic Encyclopedia of Type Strains, Phase III (KMG-III): the genomes of soil and plant-associated and newly described type strains.</title>
        <authorList>
            <person name="Whitman W."/>
        </authorList>
    </citation>
    <scope>NUCLEOTIDE SEQUENCE [LARGE SCALE GENOMIC DNA]</scope>
    <source>
        <strain evidence="7 8">CECT 3271</strain>
    </source>
</reference>
<dbReference type="EC" id="2.7.13.3" evidence="7"/>
<keyword evidence="2 7" id="KW-0418">Kinase</keyword>
<dbReference type="InterPro" id="IPR011712">
    <property type="entry name" value="Sig_transdc_His_kin_sub3_dim/P"/>
</dbReference>
<sequence>MQLLSSCRANGLCQPGVSRLLGLLITATLTVSVLVHSALRNQTHPATELVVVPLLSGLLLALQVGVFVAQGGPRGDGPARRAAAAVAAQCLIVVLSAVVLDVEFCVLAGYLAGSLPLVLPGRYAWPLFAFVVFTGPVAATRADGSPLHLVHMGLGVMVTGLMAFTLSSTMLMVRQFRQFRQDFARAAVQNEQSRFARDLHDLLGHTVSALSLRAELLHRTFQRRPELAAAQIDQLLRTARQSMTEIRMAVRGYRELPLLGEIRSAASLLGAMGVKVTLRVTALPSRGEAATAIAAVLRESVTNVLHHSEASRCAVLLTGGPGIVRLEVVNDGAGRGDRRASRGSGSGLGNLSRRVTELGGTLETRRTEQGTFRLVAVVPTASVSVPPWGGTHLQTATVDMANVA</sequence>